<dbReference type="Gene3D" id="3.30.300.30">
    <property type="match status" value="1"/>
</dbReference>
<gene>
    <name evidence="4" type="ORF">CYJ40_07135</name>
</gene>
<dbReference type="EMBL" id="PKGO01000006">
    <property type="protein sequence ID" value="PKY70146.1"/>
    <property type="molecule type" value="Genomic_DNA"/>
</dbReference>
<dbReference type="PANTHER" id="PTHR43201">
    <property type="entry name" value="ACYL-COA SYNTHETASE"/>
    <property type="match status" value="1"/>
</dbReference>
<keyword evidence="2" id="KW-0436">Ligase</keyword>
<dbReference type="GO" id="GO:0006631">
    <property type="term" value="P:fatty acid metabolic process"/>
    <property type="evidence" value="ECO:0007669"/>
    <property type="project" value="TreeGrafter"/>
</dbReference>
<dbReference type="Proteomes" id="UP000242755">
    <property type="component" value="Unassembled WGS sequence"/>
</dbReference>
<comment type="caution">
    <text evidence="4">The sequence shown here is derived from an EMBL/GenBank/DDBJ whole genome shotgun (WGS) entry which is preliminary data.</text>
</comment>
<evidence type="ECO:0000313" key="5">
    <source>
        <dbReference type="Proteomes" id="UP000242755"/>
    </source>
</evidence>
<proteinExistence type="inferred from homology"/>
<name>A0A2I1IG86_9MICO</name>
<dbReference type="GO" id="GO:0031956">
    <property type="term" value="F:medium-chain fatty acid-CoA ligase activity"/>
    <property type="evidence" value="ECO:0007669"/>
    <property type="project" value="TreeGrafter"/>
</dbReference>
<dbReference type="InterPro" id="IPR045851">
    <property type="entry name" value="AMP-bd_C_sf"/>
</dbReference>
<organism evidence="4 5">
    <name type="scientific">Brevibacterium ravenspurgense</name>
    <dbReference type="NCBI Taxonomy" id="479117"/>
    <lineage>
        <taxon>Bacteria</taxon>
        <taxon>Bacillati</taxon>
        <taxon>Actinomycetota</taxon>
        <taxon>Actinomycetes</taxon>
        <taxon>Micrococcales</taxon>
        <taxon>Brevibacteriaceae</taxon>
        <taxon>Brevibacterium</taxon>
    </lineage>
</organism>
<comment type="similarity">
    <text evidence="1">Belongs to the ATP-dependent AMP-binding enzyme family.</text>
</comment>
<dbReference type="InterPro" id="IPR025110">
    <property type="entry name" value="AMP-bd_C"/>
</dbReference>
<feature type="domain" description="AMP-binding enzyme C-terminal" evidence="3">
    <location>
        <begin position="17"/>
        <end position="92"/>
    </location>
</feature>
<dbReference type="SUPFAM" id="SSF56801">
    <property type="entry name" value="Acetyl-CoA synthetase-like"/>
    <property type="match status" value="1"/>
</dbReference>
<accession>A0A2I1IG86</accession>
<evidence type="ECO:0000256" key="2">
    <source>
        <dbReference type="ARBA" id="ARBA00022598"/>
    </source>
</evidence>
<dbReference type="Pfam" id="PF13193">
    <property type="entry name" value="AMP-binding_C"/>
    <property type="match status" value="1"/>
</dbReference>
<evidence type="ECO:0000313" key="4">
    <source>
        <dbReference type="EMBL" id="PKY70146.1"/>
    </source>
</evidence>
<dbReference type="AlphaFoldDB" id="A0A2I1IG86"/>
<evidence type="ECO:0000256" key="1">
    <source>
        <dbReference type="ARBA" id="ARBA00006432"/>
    </source>
</evidence>
<protein>
    <recommendedName>
        <fullName evidence="3">AMP-binding enzyme C-terminal domain-containing protein</fullName>
    </recommendedName>
</protein>
<dbReference type="PANTHER" id="PTHR43201:SF5">
    <property type="entry name" value="MEDIUM-CHAIN ACYL-COA LIGASE ACSF2, MITOCHONDRIAL"/>
    <property type="match status" value="1"/>
</dbReference>
<evidence type="ECO:0000259" key="3">
    <source>
        <dbReference type="Pfam" id="PF13193"/>
    </source>
</evidence>
<dbReference type="RefSeq" id="WP_101672549.1">
    <property type="nucleotide sequence ID" value="NZ_PKGO01000006.1"/>
</dbReference>
<reference evidence="4 5" key="1">
    <citation type="submission" date="2017-12" db="EMBL/GenBank/DDBJ databases">
        <title>Phylogenetic diversity of female urinary microbiome.</title>
        <authorList>
            <person name="Thomas-White K."/>
            <person name="Wolfe A.J."/>
        </authorList>
    </citation>
    <scope>NUCLEOTIDE SEQUENCE [LARGE SCALE GENOMIC DNA]</scope>
    <source>
        <strain evidence="4 5">UMB0426</strain>
    </source>
</reference>
<sequence length="116" mass="12303">MMKDMIISGGKNIYSAEVENAVSGHPGVLDVAVVGDLHEVYGETVVAVIVPADPENPPTLESIREHAAQTLAKFKLPRKVLCRDIPRNPSGKILKHRLRDAVRAESAGGVSPVGGS</sequence>